<evidence type="ECO:0000256" key="8">
    <source>
        <dbReference type="ARBA" id="ARBA00023277"/>
    </source>
</evidence>
<dbReference type="GO" id="GO:0043169">
    <property type="term" value="F:cation binding"/>
    <property type="evidence" value="ECO:0007669"/>
    <property type="project" value="InterPro"/>
</dbReference>
<dbReference type="EMBL" id="CAJNNV010030055">
    <property type="protein sequence ID" value="CAE8631180.1"/>
    <property type="molecule type" value="Genomic_DNA"/>
</dbReference>
<dbReference type="NCBIfam" id="NF008967">
    <property type="entry name" value="PRK12313.1"/>
    <property type="match status" value="1"/>
</dbReference>
<dbReference type="UniPathway" id="UPA00164"/>
<dbReference type="CDD" id="cd11322">
    <property type="entry name" value="AmyAc_Glg_BE"/>
    <property type="match status" value="1"/>
</dbReference>
<dbReference type="PANTHER" id="PTHR43651">
    <property type="entry name" value="1,4-ALPHA-GLUCAN-BRANCHING ENZYME"/>
    <property type="match status" value="1"/>
</dbReference>
<dbReference type="SUPFAM" id="SSF51011">
    <property type="entry name" value="Glycosyl hydrolase domain"/>
    <property type="match status" value="1"/>
</dbReference>
<dbReference type="PANTHER" id="PTHR43651:SF3">
    <property type="entry name" value="1,4-ALPHA-GLUCAN-BRANCHING ENZYME"/>
    <property type="match status" value="1"/>
</dbReference>
<dbReference type="InterPro" id="IPR044143">
    <property type="entry name" value="GlgB_N_E_set_prok"/>
</dbReference>
<dbReference type="InterPro" id="IPR038534">
    <property type="entry name" value="Rtr1/RPAP2_sf"/>
</dbReference>
<dbReference type="InterPro" id="IPR006407">
    <property type="entry name" value="GlgB"/>
</dbReference>
<keyword evidence="5" id="KW-0321">Glycogen metabolism</keyword>
<comment type="similarity">
    <text evidence="3">Belongs to the glycosyl hydrolase 13 family. GlgB subfamily.</text>
</comment>
<gene>
    <name evidence="12" type="ORF">PGLA1383_LOCUS47314</name>
</gene>
<comment type="similarity">
    <text evidence="9">Belongs to the RPAP2 family.</text>
</comment>
<organism evidence="12 13">
    <name type="scientific">Polarella glacialis</name>
    <name type="common">Dinoflagellate</name>
    <dbReference type="NCBI Taxonomy" id="89957"/>
    <lineage>
        <taxon>Eukaryota</taxon>
        <taxon>Sar</taxon>
        <taxon>Alveolata</taxon>
        <taxon>Dinophyceae</taxon>
        <taxon>Suessiales</taxon>
        <taxon>Suessiaceae</taxon>
        <taxon>Polarella</taxon>
    </lineage>
</organism>
<evidence type="ECO:0000313" key="13">
    <source>
        <dbReference type="Proteomes" id="UP000654075"/>
    </source>
</evidence>
<feature type="compositionally biased region" description="Acidic residues" evidence="10">
    <location>
        <begin position="1208"/>
        <end position="1222"/>
    </location>
</feature>
<proteinExistence type="inferred from homology"/>
<comment type="caution">
    <text evidence="12">The sequence shown here is derived from an EMBL/GenBank/DDBJ whole genome shotgun (WGS) entry which is preliminary data.</text>
</comment>
<dbReference type="Pfam" id="PF02806">
    <property type="entry name" value="Alpha-amylase_C"/>
    <property type="match status" value="1"/>
</dbReference>
<dbReference type="CDD" id="cd02855">
    <property type="entry name" value="E_set_GBE_prok_N"/>
    <property type="match status" value="1"/>
</dbReference>
<dbReference type="Gene3D" id="2.60.40.10">
    <property type="entry name" value="Immunoglobulins"/>
    <property type="match status" value="1"/>
</dbReference>
<dbReference type="EC" id="2.4.1.18" evidence="4"/>
<accession>A0A813H0H8</accession>
<dbReference type="InterPro" id="IPR007308">
    <property type="entry name" value="Rtr1/RPAP2_dom"/>
</dbReference>
<dbReference type="SUPFAM" id="SSF51445">
    <property type="entry name" value="(Trans)glycosidases"/>
    <property type="match status" value="1"/>
</dbReference>
<evidence type="ECO:0000259" key="11">
    <source>
        <dbReference type="PROSITE" id="PS51479"/>
    </source>
</evidence>
<evidence type="ECO:0000256" key="10">
    <source>
        <dbReference type="SAM" id="MobiDB-lite"/>
    </source>
</evidence>
<dbReference type="GO" id="GO:0005829">
    <property type="term" value="C:cytosol"/>
    <property type="evidence" value="ECO:0007669"/>
    <property type="project" value="TreeGrafter"/>
</dbReference>
<comment type="catalytic activity">
    <reaction evidence="1">
        <text>Transfers a segment of a (1-&gt;4)-alpha-D-glucan chain to a primary hydroxy group in a similar glucan chain.</text>
        <dbReference type="EC" id="2.4.1.18"/>
    </reaction>
</comment>
<dbReference type="InterPro" id="IPR017853">
    <property type="entry name" value="GH"/>
</dbReference>
<dbReference type="Pfam" id="PF04181">
    <property type="entry name" value="RPAP2_Rtr1"/>
    <property type="match status" value="1"/>
</dbReference>
<protein>
    <recommendedName>
        <fullName evidence="4">1,4-alpha-glucan branching enzyme</fullName>
        <ecNumber evidence="4">2.4.1.18</ecNumber>
    </recommendedName>
</protein>
<dbReference type="Proteomes" id="UP000654075">
    <property type="component" value="Unassembled WGS sequence"/>
</dbReference>
<reference evidence="12" key="1">
    <citation type="submission" date="2021-02" db="EMBL/GenBank/DDBJ databases">
        <authorList>
            <person name="Dougan E. K."/>
            <person name="Rhodes N."/>
            <person name="Thang M."/>
            <person name="Chan C."/>
        </authorList>
    </citation>
    <scope>NUCLEOTIDE SEQUENCE</scope>
</reference>
<dbReference type="InterPro" id="IPR013783">
    <property type="entry name" value="Ig-like_fold"/>
</dbReference>
<evidence type="ECO:0000256" key="4">
    <source>
        <dbReference type="ARBA" id="ARBA00012541"/>
    </source>
</evidence>
<keyword evidence="6" id="KW-0808">Transferase</keyword>
<comment type="pathway">
    <text evidence="2">Glycan biosynthesis; glycogen biosynthesis.</text>
</comment>
<evidence type="ECO:0000256" key="7">
    <source>
        <dbReference type="ARBA" id="ARBA00023056"/>
    </source>
</evidence>
<dbReference type="GO" id="GO:0003844">
    <property type="term" value="F:1,4-alpha-glucan branching enzyme activity"/>
    <property type="evidence" value="ECO:0007669"/>
    <property type="project" value="UniProtKB-EC"/>
</dbReference>
<keyword evidence="7" id="KW-0320">Glycogen biosynthesis</keyword>
<dbReference type="SMART" id="SM00642">
    <property type="entry name" value="Aamy"/>
    <property type="match status" value="1"/>
</dbReference>
<evidence type="ECO:0000256" key="9">
    <source>
        <dbReference type="PROSITE-ProRule" id="PRU00812"/>
    </source>
</evidence>
<dbReference type="PROSITE" id="PS51479">
    <property type="entry name" value="ZF_RTR1"/>
    <property type="match status" value="1"/>
</dbReference>
<dbReference type="NCBIfam" id="TIGR01515">
    <property type="entry name" value="branching_enzym"/>
    <property type="match status" value="1"/>
</dbReference>
<evidence type="ECO:0000256" key="3">
    <source>
        <dbReference type="ARBA" id="ARBA00009000"/>
    </source>
</evidence>
<dbReference type="InterPro" id="IPR013780">
    <property type="entry name" value="Glyco_hydro_b"/>
</dbReference>
<sequence length="1399" mass="155870">MARNSHTAALEELGAQKGSIQELASIEAVPREAWPPDASLDDSQVHALHTASHENPCYVLGAHRLDGGLCVVRVWHGALEAEPAHVALRLETTSAGPVPMVRRCAWLYEAVLVCERVPQSYCVEVAGPEQQTKVLHDAYSYTTARISCGDLAALQSGFCPRIHNVMGCHCIADNDVFGLRFVVWAPRAQLVSVVGDFNSWDGRAHPLRRRFTDGEHFTGLWELFVPFGARESVPYFSKYMFRIRGSDGAVVDKIDPFAQEFEVPPKHASVVSNCDDAFSESPYQWGDAVWLERRRGLADGSCLRRQPMAIYEVHLPSWRRAGDGRLLNYREIAPMLVEHMQNLHFNYLELLPLAHHPFDGSWGYQVTGHYAAYSCLGTPDDLKFFIDAMHQAGVGVIMDFVPAHFCKDEWALVDYDGSPTFEYEDPREGEHKEWGTRVFNFSRNEVRAYLLGAPLFWIERYHIDGIRVDAVSAMLYRNFMRKEGEWIPNEHGGDSYLEAVSLLREMNQRVKEAWPGVVMCAEESTAWSGVTACLEEPSGLGFDFKWDLGWMNDTLSYLAAPAHERPAKHEKLTFRGLYMQHEKWILPLSHDEVVSGKGSLVDKMSYLDHPEFYEKLQLLKALYGFQVGSPGRPLLFMGGEIAQGREWNYAQSVDWQEGAEELRGKFCTWVSDVMGAYLHHKPLHAGDDEPHGSKEAGLPPSFEWTEVDSRSACVVAFVRHWEEERPILVVCNFSPRQHNAYALGVPFGGAWQVLLNSDDWRYAGRGRGPGNQTVLQTTPEGRWGWPACLCFDIPAQSCLLLMGPEQAPTAKETKTLGESRGEQVKVVKFEGGLQPSLHRRIQLACAAALEQMNLQCKRSCADKIGQRLRQHDLKWRIQLLTCILAELAAKHVYVTLLLRLIPMAPDVHLHPRRRSNSTTRRQKIRKDLQAKNLNAKEAWALQQELLHPGASEALMLAAGKFLQSKHYEDVVGERVVEGICGYPPCGKAAEVVPESKRWSVSYSECKVFDTGEISRFCSSECRRASGSFALSLHPEPAYIRPDSAVAQSRSAVAQAPRDRAKAEIARTPEEPTSQSVHAKDCTAALEASAAGPASVKPVPKVRPKAVVKVSRQSHTYSVNYTDYDGGGELPDVRPAADFEPVAPILSSKASVSQILKAPVIERETFGHGSSYLQVQGEASEQGEALPERKATAKNRPSVRFAEKSEATEKEEEDVEEDEEQQELQELGAVADDGDSDLDDNGLFEPDSVIPNGQSDVVSFVRAWAVLSCWLIDPALQVLRGAAPVRFNDDKRPGHKGRRDLLCELLSSRMPGELAFLSTRFHDLASSLGVHQTLPSVTEHSLYDLLAALLLQGLLHVEVQKGVLEQDSFQAGVMKKRTKDAAKKLGISDSELHTLAAMVT</sequence>
<dbReference type="InterPro" id="IPR006048">
    <property type="entry name" value="A-amylase/branching_C"/>
</dbReference>
<dbReference type="GO" id="GO:0004553">
    <property type="term" value="F:hydrolase activity, hydrolyzing O-glycosyl compounds"/>
    <property type="evidence" value="ECO:0007669"/>
    <property type="project" value="InterPro"/>
</dbReference>
<evidence type="ECO:0000256" key="2">
    <source>
        <dbReference type="ARBA" id="ARBA00004964"/>
    </source>
</evidence>
<dbReference type="Gene3D" id="3.20.20.80">
    <property type="entry name" value="Glycosidases"/>
    <property type="match status" value="1"/>
</dbReference>
<keyword evidence="13" id="KW-1185">Reference proteome</keyword>
<evidence type="ECO:0000256" key="6">
    <source>
        <dbReference type="ARBA" id="ARBA00022679"/>
    </source>
</evidence>
<evidence type="ECO:0000256" key="5">
    <source>
        <dbReference type="ARBA" id="ARBA00022600"/>
    </source>
</evidence>
<dbReference type="OrthoDB" id="5590356at2759"/>
<keyword evidence="8" id="KW-0119">Carbohydrate metabolism</keyword>
<dbReference type="Pfam" id="PF02922">
    <property type="entry name" value="CBM_48"/>
    <property type="match status" value="1"/>
</dbReference>
<evidence type="ECO:0000256" key="1">
    <source>
        <dbReference type="ARBA" id="ARBA00000826"/>
    </source>
</evidence>
<dbReference type="InterPro" id="IPR014756">
    <property type="entry name" value="Ig_E-set"/>
</dbReference>
<dbReference type="GO" id="GO:0005978">
    <property type="term" value="P:glycogen biosynthetic process"/>
    <property type="evidence" value="ECO:0007669"/>
    <property type="project" value="UniProtKB-UniPathway"/>
</dbReference>
<feature type="region of interest" description="Disordered" evidence="10">
    <location>
        <begin position="1175"/>
        <end position="1222"/>
    </location>
</feature>
<dbReference type="InterPro" id="IPR006047">
    <property type="entry name" value="GH13_cat_dom"/>
</dbReference>
<dbReference type="Gene3D" id="1.25.40.820">
    <property type="match status" value="1"/>
</dbReference>
<dbReference type="InterPro" id="IPR004193">
    <property type="entry name" value="Glyco_hydro_13_N"/>
</dbReference>
<dbReference type="Gene3D" id="2.60.40.1180">
    <property type="entry name" value="Golgi alpha-mannosidase II"/>
    <property type="match status" value="1"/>
</dbReference>
<dbReference type="SUPFAM" id="SSF81296">
    <property type="entry name" value="E set domains"/>
    <property type="match status" value="1"/>
</dbReference>
<evidence type="ECO:0000313" key="12">
    <source>
        <dbReference type="EMBL" id="CAE8631180.1"/>
    </source>
</evidence>
<name>A0A813H0H8_POLGL</name>
<feature type="domain" description="RTR1-type" evidence="11">
    <location>
        <begin position="957"/>
        <end position="1041"/>
    </location>
</feature>